<dbReference type="InterPro" id="IPR035979">
    <property type="entry name" value="RBD_domain_sf"/>
</dbReference>
<evidence type="ECO:0000256" key="3">
    <source>
        <dbReference type="SAM" id="MobiDB-lite"/>
    </source>
</evidence>
<name>A0A843TEH7_COLES</name>
<dbReference type="InterPro" id="IPR000504">
    <property type="entry name" value="RRM_dom"/>
</dbReference>
<evidence type="ECO:0000256" key="1">
    <source>
        <dbReference type="ARBA" id="ARBA00022884"/>
    </source>
</evidence>
<dbReference type="InterPro" id="IPR048289">
    <property type="entry name" value="RRM2_NsCP33-like"/>
</dbReference>
<dbReference type="PANTHER" id="PTHR48027">
    <property type="entry name" value="HETEROGENEOUS NUCLEAR RIBONUCLEOPROTEIN 87F-RELATED"/>
    <property type="match status" value="1"/>
</dbReference>
<sequence>MVPWRFSTMAFTKRFGNVVKQVISSNSSLYQTIRCMSSSKLFVGGLSYSTDDHSLKEAFTGYGQVIEARVIVDRETGRSRGFGFVTFTSGDEASNAIIGLDGKELHGRLVRVSYANDRARGGGGYVGGGGYGGSDGRGGWAGSYGGSSGGGGYGAGGMSGGYGSSGGPGGYGGGGAGGGSYGGENFAGGAARSEGFTGSYGDSGAAGYGQDQQDASFGGNNIGDDGGPKDYP</sequence>
<dbReference type="CDD" id="cd21608">
    <property type="entry name" value="RRM2_NsCP33_like"/>
    <property type="match status" value="1"/>
</dbReference>
<feature type="domain" description="RRM" evidence="4">
    <location>
        <begin position="39"/>
        <end position="117"/>
    </location>
</feature>
<feature type="region of interest" description="Disordered" evidence="3">
    <location>
        <begin position="199"/>
        <end position="232"/>
    </location>
</feature>
<dbReference type="PRINTS" id="PR01228">
    <property type="entry name" value="EGGSHELL"/>
</dbReference>
<dbReference type="Proteomes" id="UP000652761">
    <property type="component" value="Unassembled WGS sequence"/>
</dbReference>
<accession>A0A843TEH7</accession>
<dbReference type="SMART" id="SM00360">
    <property type="entry name" value="RRM"/>
    <property type="match status" value="1"/>
</dbReference>
<dbReference type="SUPFAM" id="SSF54928">
    <property type="entry name" value="RNA-binding domain, RBD"/>
    <property type="match status" value="1"/>
</dbReference>
<dbReference type="GO" id="GO:0003723">
    <property type="term" value="F:RNA binding"/>
    <property type="evidence" value="ECO:0007669"/>
    <property type="project" value="UniProtKB-UniRule"/>
</dbReference>
<keyword evidence="6" id="KW-1185">Reference proteome</keyword>
<dbReference type="OrthoDB" id="439808at2759"/>
<evidence type="ECO:0000259" key="4">
    <source>
        <dbReference type="PROSITE" id="PS50102"/>
    </source>
</evidence>
<dbReference type="FunFam" id="3.30.70.330:FF:000571">
    <property type="entry name" value="Glycine-rich RNA-binding protein 3 mitochondrial"/>
    <property type="match status" value="1"/>
</dbReference>
<feature type="compositionally biased region" description="Low complexity" evidence="3">
    <location>
        <begin position="199"/>
        <end position="216"/>
    </location>
</feature>
<gene>
    <name evidence="5" type="ORF">Taro_001396</name>
</gene>
<dbReference type="AlphaFoldDB" id="A0A843TEH7"/>
<dbReference type="EMBL" id="NMUH01000029">
    <property type="protein sequence ID" value="MQL69101.1"/>
    <property type="molecule type" value="Genomic_DNA"/>
</dbReference>
<dbReference type="Pfam" id="PF00076">
    <property type="entry name" value="RRM_1"/>
    <property type="match status" value="1"/>
</dbReference>
<proteinExistence type="predicted"/>
<evidence type="ECO:0000313" key="5">
    <source>
        <dbReference type="EMBL" id="MQL69101.1"/>
    </source>
</evidence>
<dbReference type="PROSITE" id="PS50102">
    <property type="entry name" value="RRM"/>
    <property type="match status" value="1"/>
</dbReference>
<dbReference type="Gene3D" id="3.30.70.330">
    <property type="match status" value="1"/>
</dbReference>
<keyword evidence="1 2" id="KW-0694">RNA-binding</keyword>
<evidence type="ECO:0000313" key="6">
    <source>
        <dbReference type="Proteomes" id="UP000652761"/>
    </source>
</evidence>
<comment type="caution">
    <text evidence="5">The sequence shown here is derived from an EMBL/GenBank/DDBJ whole genome shotgun (WGS) entry which is preliminary data.</text>
</comment>
<reference evidence="5" key="1">
    <citation type="submission" date="2017-07" db="EMBL/GenBank/DDBJ databases">
        <title>Taro Niue Genome Assembly and Annotation.</title>
        <authorList>
            <person name="Atibalentja N."/>
            <person name="Keating K."/>
            <person name="Fields C.J."/>
        </authorList>
    </citation>
    <scope>NUCLEOTIDE SEQUENCE</scope>
    <source>
        <strain evidence="5">Niue_2</strain>
        <tissue evidence="5">Leaf</tissue>
    </source>
</reference>
<dbReference type="InterPro" id="IPR012677">
    <property type="entry name" value="Nucleotide-bd_a/b_plait_sf"/>
</dbReference>
<protein>
    <recommendedName>
        <fullName evidence="4">RRM domain-containing protein</fullName>
    </recommendedName>
</protein>
<dbReference type="InterPro" id="IPR052462">
    <property type="entry name" value="SLIRP/GR-RBP-like"/>
</dbReference>
<evidence type="ECO:0000256" key="2">
    <source>
        <dbReference type="PROSITE-ProRule" id="PRU00176"/>
    </source>
</evidence>
<organism evidence="5 6">
    <name type="scientific">Colocasia esculenta</name>
    <name type="common">Wild taro</name>
    <name type="synonym">Arum esculentum</name>
    <dbReference type="NCBI Taxonomy" id="4460"/>
    <lineage>
        <taxon>Eukaryota</taxon>
        <taxon>Viridiplantae</taxon>
        <taxon>Streptophyta</taxon>
        <taxon>Embryophyta</taxon>
        <taxon>Tracheophyta</taxon>
        <taxon>Spermatophyta</taxon>
        <taxon>Magnoliopsida</taxon>
        <taxon>Liliopsida</taxon>
        <taxon>Araceae</taxon>
        <taxon>Aroideae</taxon>
        <taxon>Colocasieae</taxon>
        <taxon>Colocasia</taxon>
    </lineage>
</organism>